<organism evidence="2 3">
    <name type="scientific">Polychaeton citri CBS 116435</name>
    <dbReference type="NCBI Taxonomy" id="1314669"/>
    <lineage>
        <taxon>Eukaryota</taxon>
        <taxon>Fungi</taxon>
        <taxon>Dikarya</taxon>
        <taxon>Ascomycota</taxon>
        <taxon>Pezizomycotina</taxon>
        <taxon>Dothideomycetes</taxon>
        <taxon>Dothideomycetidae</taxon>
        <taxon>Capnodiales</taxon>
        <taxon>Capnodiaceae</taxon>
        <taxon>Polychaeton</taxon>
    </lineage>
</organism>
<name>A0A9P4Q921_9PEZI</name>
<dbReference type="Proteomes" id="UP000799441">
    <property type="component" value="Unassembled WGS sequence"/>
</dbReference>
<evidence type="ECO:0000256" key="1">
    <source>
        <dbReference type="SAM" id="MobiDB-lite"/>
    </source>
</evidence>
<protein>
    <submittedName>
        <fullName evidence="2">Uncharacterized protein</fullName>
    </submittedName>
</protein>
<keyword evidence="3" id="KW-1185">Reference proteome</keyword>
<reference evidence="2" key="1">
    <citation type="journal article" date="2020" name="Stud. Mycol.">
        <title>101 Dothideomycetes genomes: a test case for predicting lifestyles and emergence of pathogens.</title>
        <authorList>
            <person name="Haridas S."/>
            <person name="Albert R."/>
            <person name="Binder M."/>
            <person name="Bloem J."/>
            <person name="Labutti K."/>
            <person name="Salamov A."/>
            <person name="Andreopoulos B."/>
            <person name="Baker S."/>
            <person name="Barry K."/>
            <person name="Bills G."/>
            <person name="Bluhm B."/>
            <person name="Cannon C."/>
            <person name="Castanera R."/>
            <person name="Culley D."/>
            <person name="Daum C."/>
            <person name="Ezra D."/>
            <person name="Gonzalez J."/>
            <person name="Henrissat B."/>
            <person name="Kuo A."/>
            <person name="Liang C."/>
            <person name="Lipzen A."/>
            <person name="Lutzoni F."/>
            <person name="Magnuson J."/>
            <person name="Mondo S."/>
            <person name="Nolan M."/>
            <person name="Ohm R."/>
            <person name="Pangilinan J."/>
            <person name="Park H.-J."/>
            <person name="Ramirez L."/>
            <person name="Alfaro M."/>
            <person name="Sun H."/>
            <person name="Tritt A."/>
            <person name="Yoshinaga Y."/>
            <person name="Zwiers L.-H."/>
            <person name="Turgeon B."/>
            <person name="Goodwin S."/>
            <person name="Spatafora J."/>
            <person name="Crous P."/>
            <person name="Grigoriev I."/>
        </authorList>
    </citation>
    <scope>NUCLEOTIDE SEQUENCE</scope>
    <source>
        <strain evidence="2">CBS 116435</strain>
    </source>
</reference>
<evidence type="ECO:0000313" key="2">
    <source>
        <dbReference type="EMBL" id="KAF2721463.1"/>
    </source>
</evidence>
<sequence length="189" mass="21257">MLARHVRKSFSETRDEPSPSLTGQRQDTRKVSGSKRPALSPRTADTFSKQRLPPIQLHCLHLRSSEQRRFLGDSERRGCGRVDTVANEKIPHLYHNSTGTHVPFATCSSFWLWTGQTSLSRPFPESLSVESQVQLSPYGSHRLVRPQETAALRSSVASKQGTGSYFNIRSSARQYLQSRFRNHGVSCSS</sequence>
<feature type="region of interest" description="Disordered" evidence="1">
    <location>
        <begin position="1"/>
        <end position="47"/>
    </location>
</feature>
<evidence type="ECO:0000313" key="3">
    <source>
        <dbReference type="Proteomes" id="UP000799441"/>
    </source>
</evidence>
<proteinExistence type="predicted"/>
<dbReference type="AlphaFoldDB" id="A0A9P4Q921"/>
<accession>A0A9P4Q921</accession>
<dbReference type="EMBL" id="MU003790">
    <property type="protein sequence ID" value="KAF2721463.1"/>
    <property type="molecule type" value="Genomic_DNA"/>
</dbReference>
<comment type="caution">
    <text evidence="2">The sequence shown here is derived from an EMBL/GenBank/DDBJ whole genome shotgun (WGS) entry which is preliminary data.</text>
</comment>
<gene>
    <name evidence="2" type="ORF">K431DRAFT_71184</name>
</gene>